<dbReference type="SUPFAM" id="SSF63829">
    <property type="entry name" value="Calcium-dependent phosphotriesterase"/>
    <property type="match status" value="1"/>
</dbReference>
<organism evidence="5 6">
    <name type="scientific">Vibrio penaeicida</name>
    <dbReference type="NCBI Taxonomy" id="104609"/>
    <lineage>
        <taxon>Bacteria</taxon>
        <taxon>Pseudomonadati</taxon>
        <taxon>Pseudomonadota</taxon>
        <taxon>Gammaproteobacteria</taxon>
        <taxon>Vibrionales</taxon>
        <taxon>Vibrionaceae</taxon>
        <taxon>Vibrio</taxon>
    </lineage>
</organism>
<dbReference type="InterPro" id="IPR011042">
    <property type="entry name" value="6-blade_b-propeller_TolB-like"/>
</dbReference>
<reference evidence="6" key="1">
    <citation type="journal article" date="2019" name="Int. J. Syst. Evol. Microbiol.">
        <title>The Global Catalogue of Microorganisms (GCM) 10K type strain sequencing project: providing services to taxonomists for standard genome sequencing and annotation.</title>
        <authorList>
            <consortium name="The Broad Institute Genomics Platform"/>
            <consortium name="The Broad Institute Genome Sequencing Center for Infectious Disease"/>
            <person name="Wu L."/>
            <person name="Ma J."/>
        </authorList>
    </citation>
    <scope>NUCLEOTIDE SEQUENCE [LARGE SCALE GENOMIC DNA]</scope>
    <source>
        <strain evidence="6">NBRC 15640</strain>
    </source>
</reference>
<feature type="binding site" evidence="3">
    <location>
        <position position="99"/>
    </location>
    <ligand>
        <name>substrate</name>
    </ligand>
</feature>
<dbReference type="Proteomes" id="UP001156690">
    <property type="component" value="Unassembled WGS sequence"/>
</dbReference>
<comment type="cofactor">
    <cofactor evidence="3">
        <name>Zn(2+)</name>
        <dbReference type="ChEBI" id="CHEBI:29105"/>
    </cofactor>
    <text evidence="3">Binds 1 divalent metal cation per subunit.</text>
</comment>
<protein>
    <submittedName>
        <fullName evidence="5">Regucalcin-like protein</fullName>
    </submittedName>
</protein>
<feature type="binding site" evidence="3">
    <location>
        <position position="117"/>
    </location>
    <ligand>
        <name>substrate</name>
    </ligand>
</feature>
<proteinExistence type="inferred from homology"/>
<evidence type="ECO:0000259" key="4">
    <source>
        <dbReference type="Pfam" id="PF08450"/>
    </source>
</evidence>
<feature type="binding site" evidence="3">
    <location>
        <position position="15"/>
    </location>
    <ligand>
        <name>a divalent metal cation</name>
        <dbReference type="ChEBI" id="CHEBI:60240"/>
    </ligand>
</feature>
<dbReference type="PANTHER" id="PTHR10907:SF47">
    <property type="entry name" value="REGUCALCIN"/>
    <property type="match status" value="1"/>
</dbReference>
<keyword evidence="6" id="KW-1185">Reference proteome</keyword>
<dbReference type="InterPro" id="IPR013658">
    <property type="entry name" value="SGL"/>
</dbReference>
<feature type="active site" description="Proton donor/acceptor" evidence="2">
    <location>
        <position position="197"/>
    </location>
</feature>
<feature type="binding site" evidence="3">
    <location>
        <position position="197"/>
    </location>
    <ligand>
        <name>a divalent metal cation</name>
        <dbReference type="ChEBI" id="CHEBI:60240"/>
    </ligand>
</feature>
<accession>A0AAV5P0D3</accession>
<dbReference type="PANTHER" id="PTHR10907">
    <property type="entry name" value="REGUCALCIN"/>
    <property type="match status" value="1"/>
</dbReference>
<dbReference type="AlphaFoldDB" id="A0AAV5P0D3"/>
<keyword evidence="3" id="KW-0862">Zinc</keyword>
<dbReference type="Gene3D" id="2.120.10.30">
    <property type="entry name" value="TolB, C-terminal domain"/>
    <property type="match status" value="1"/>
</dbReference>
<sequence length="293" mass="32758">MNYDMLEDSTCVIGESPICVEGKILVWVDAESSQIYQLDLQSKKTHNIHVGLPVTAIAKIKKSGWLLVTKIGIYACDPNFQRYEYLGNPVKNNPKLRPNDGVVSPAGDLWFGTMNQEELEAPDGALFILHKETMQIQQLDCGFSVTNGIAFDVKNHCAYVSNMFQRKVYRYQLDTRWKAIQSKRGFVELPQGTGLPDGLKVDSKGRLYICHWGAGIITVYQSDGQYVQSIPLPIRHATRCTFIDNGLLALTTASYNMTEQELQRQPLSGTTLRIDLGADVSGTDFEFEAQISP</sequence>
<dbReference type="EMBL" id="BSNX01000075">
    <property type="protein sequence ID" value="GLQ76270.1"/>
    <property type="molecule type" value="Genomic_DNA"/>
</dbReference>
<evidence type="ECO:0000256" key="2">
    <source>
        <dbReference type="PIRSR" id="PIRSR605511-1"/>
    </source>
</evidence>
<evidence type="ECO:0000313" key="6">
    <source>
        <dbReference type="Proteomes" id="UP001156690"/>
    </source>
</evidence>
<comment type="caution">
    <text evidence="5">The sequence shown here is derived from an EMBL/GenBank/DDBJ whole genome shotgun (WGS) entry which is preliminary data.</text>
</comment>
<evidence type="ECO:0000256" key="1">
    <source>
        <dbReference type="ARBA" id="ARBA00008853"/>
    </source>
</evidence>
<comment type="similarity">
    <text evidence="1">Belongs to the SMP-30/CGR1 family.</text>
</comment>
<dbReference type="GO" id="GO:0004341">
    <property type="term" value="F:gluconolactonase activity"/>
    <property type="evidence" value="ECO:0007669"/>
    <property type="project" value="TreeGrafter"/>
</dbReference>
<keyword evidence="3" id="KW-0479">Metal-binding</keyword>
<dbReference type="GO" id="GO:0005509">
    <property type="term" value="F:calcium ion binding"/>
    <property type="evidence" value="ECO:0007669"/>
    <property type="project" value="TreeGrafter"/>
</dbReference>
<feature type="binding site" evidence="3">
    <location>
        <position position="97"/>
    </location>
    <ligand>
        <name>substrate</name>
    </ligand>
</feature>
<dbReference type="PRINTS" id="PR01790">
    <property type="entry name" value="SMP30FAMILY"/>
</dbReference>
<feature type="binding site" evidence="3">
    <location>
        <position position="147"/>
    </location>
    <ligand>
        <name>a divalent metal cation</name>
        <dbReference type="ChEBI" id="CHEBI:60240"/>
    </ligand>
</feature>
<name>A0AAV5P0D3_9VIBR</name>
<dbReference type="Pfam" id="PF08450">
    <property type="entry name" value="SGL"/>
    <property type="match status" value="1"/>
</dbReference>
<evidence type="ECO:0000313" key="5">
    <source>
        <dbReference type="EMBL" id="GLQ76270.1"/>
    </source>
</evidence>
<dbReference type="GO" id="GO:0019853">
    <property type="term" value="P:L-ascorbic acid biosynthetic process"/>
    <property type="evidence" value="ECO:0007669"/>
    <property type="project" value="TreeGrafter"/>
</dbReference>
<evidence type="ECO:0000256" key="3">
    <source>
        <dbReference type="PIRSR" id="PIRSR605511-2"/>
    </source>
</evidence>
<dbReference type="InterPro" id="IPR005511">
    <property type="entry name" value="SMP-30"/>
</dbReference>
<feature type="domain" description="SMP-30/Gluconolactonase/LRE-like region" evidence="4">
    <location>
        <begin position="14"/>
        <end position="253"/>
    </location>
</feature>
<dbReference type="RefSeq" id="WP_126607329.1">
    <property type="nucleotide sequence ID" value="NZ_AP025145.1"/>
</dbReference>
<gene>
    <name evidence="5" type="ORF">GCM10007932_56330</name>
</gene>